<dbReference type="Pfam" id="PF09348">
    <property type="entry name" value="DUF1990"/>
    <property type="match status" value="1"/>
</dbReference>
<dbReference type="AlphaFoldDB" id="A0A7D6Z7D8"/>
<dbReference type="PANTHER" id="PTHR34202:SF1">
    <property type="entry name" value="UPF0548 PROTEIN"/>
    <property type="match status" value="1"/>
</dbReference>
<evidence type="ECO:0000313" key="3">
    <source>
        <dbReference type="EMBL" id="QLY28728.1"/>
    </source>
</evidence>
<accession>A0A7D6Z7D8</accession>
<gene>
    <name evidence="3" type="ORF">H0264_25790</name>
</gene>
<dbReference type="EMBL" id="CP059399">
    <property type="protein sequence ID" value="QLY28728.1"/>
    <property type="molecule type" value="Genomic_DNA"/>
</dbReference>
<dbReference type="RefSeq" id="WP_181579934.1">
    <property type="nucleotide sequence ID" value="NZ_CP059399.1"/>
</dbReference>
<dbReference type="KEGG" id="nhu:H0264_25790"/>
<feature type="domain" description="DUF1990" evidence="2">
    <location>
        <begin position="6"/>
        <end position="171"/>
    </location>
</feature>
<dbReference type="InterPro" id="IPR018960">
    <property type="entry name" value="DUF1990"/>
</dbReference>
<reference evidence="3 4" key="1">
    <citation type="submission" date="2020-07" db="EMBL/GenBank/DDBJ databases">
        <authorList>
            <person name="Zhuang K."/>
            <person name="Ran Y."/>
        </authorList>
    </citation>
    <scope>NUCLEOTIDE SEQUENCE [LARGE SCALE GENOMIC DNA]</scope>
    <source>
        <strain evidence="3 4">WCH-YHL-001</strain>
    </source>
</reference>
<dbReference type="PANTHER" id="PTHR34202">
    <property type="entry name" value="UPF0548 PROTEIN"/>
    <property type="match status" value="1"/>
</dbReference>
<keyword evidence="4" id="KW-1185">Reference proteome</keyword>
<dbReference type="InterPro" id="IPR014457">
    <property type="entry name" value="UCP010260"/>
</dbReference>
<protein>
    <submittedName>
        <fullName evidence="3">DUF1990 domain-containing protein</fullName>
    </submittedName>
</protein>
<sequence>MTSTLTYSPAGATRPEDPDWNDQLPGFRRFERTIVIGRGAEFWEAVSQQVLRWEIKRRSGFRVQPGDGASDRVAAGGQYVISAAFGPLTVREPVLVVQVVDLPHRRGFAYGTQPGHPVSGEEAFIVHTTPDGTVYLTLRSLTRPAPSGPWRTAFPALLVAQQFYRRRYLRALAA</sequence>
<feature type="region of interest" description="Disordered" evidence="1">
    <location>
        <begin position="1"/>
        <end position="20"/>
    </location>
</feature>
<dbReference type="PIRSF" id="PIRSF010260">
    <property type="entry name" value="UCP010260"/>
    <property type="match status" value="1"/>
</dbReference>
<dbReference type="Proteomes" id="UP000515512">
    <property type="component" value="Chromosome"/>
</dbReference>
<name>A0A7D6Z7D8_9NOCA</name>
<organism evidence="3 4">
    <name type="scientific">Nocardia huaxiensis</name>
    <dbReference type="NCBI Taxonomy" id="2755382"/>
    <lineage>
        <taxon>Bacteria</taxon>
        <taxon>Bacillati</taxon>
        <taxon>Actinomycetota</taxon>
        <taxon>Actinomycetes</taxon>
        <taxon>Mycobacteriales</taxon>
        <taxon>Nocardiaceae</taxon>
        <taxon>Nocardia</taxon>
    </lineage>
</organism>
<evidence type="ECO:0000259" key="2">
    <source>
        <dbReference type="Pfam" id="PF09348"/>
    </source>
</evidence>
<evidence type="ECO:0000256" key="1">
    <source>
        <dbReference type="SAM" id="MobiDB-lite"/>
    </source>
</evidence>
<evidence type="ECO:0000313" key="4">
    <source>
        <dbReference type="Proteomes" id="UP000515512"/>
    </source>
</evidence>
<proteinExistence type="predicted"/>